<dbReference type="Proteomes" id="UP000295711">
    <property type="component" value="Unassembled WGS sequence"/>
</dbReference>
<gene>
    <name evidence="1" type="ORF">EV212_10566</name>
</gene>
<evidence type="ECO:0000313" key="2">
    <source>
        <dbReference type="Proteomes" id="UP000295711"/>
    </source>
</evidence>
<comment type="caution">
    <text evidence="1">The sequence shown here is derived from an EMBL/GenBank/DDBJ whole genome shotgun (WGS) entry which is preliminary data.</text>
</comment>
<dbReference type="AlphaFoldDB" id="A0A4R2LI84"/>
<organism evidence="1 2">
    <name type="scientific">Frisingicoccus caecimuris</name>
    <dbReference type="NCBI Taxonomy" id="1796636"/>
    <lineage>
        <taxon>Bacteria</taxon>
        <taxon>Bacillati</taxon>
        <taxon>Bacillota</taxon>
        <taxon>Clostridia</taxon>
        <taxon>Lachnospirales</taxon>
        <taxon>Lachnospiraceae</taxon>
        <taxon>Frisingicoccus</taxon>
    </lineage>
</organism>
<accession>A0A4R2LI84</accession>
<reference evidence="1 2" key="1">
    <citation type="submission" date="2019-03" db="EMBL/GenBank/DDBJ databases">
        <title>Genomic Encyclopedia of Type Strains, Phase IV (KMG-IV): sequencing the most valuable type-strain genomes for metagenomic binning, comparative biology and taxonomic classification.</title>
        <authorList>
            <person name="Goeker M."/>
        </authorList>
    </citation>
    <scope>NUCLEOTIDE SEQUENCE [LARGE SCALE GENOMIC DNA]</scope>
    <source>
        <strain evidence="1 2">DSM 28559</strain>
    </source>
</reference>
<keyword evidence="2" id="KW-1185">Reference proteome</keyword>
<dbReference type="EMBL" id="SLXA01000005">
    <property type="protein sequence ID" value="TCO84803.1"/>
    <property type="molecule type" value="Genomic_DNA"/>
</dbReference>
<proteinExistence type="predicted"/>
<name>A0A4R2LI84_9FIRM</name>
<protein>
    <submittedName>
        <fullName evidence="1">Uncharacterized protein</fullName>
    </submittedName>
</protein>
<sequence>MRLFFLKNCQKFIKSMYSICAMYDIIIENREEKCVMEADYESKG</sequence>
<evidence type="ECO:0000313" key="1">
    <source>
        <dbReference type="EMBL" id="TCO84803.1"/>
    </source>
</evidence>